<dbReference type="GO" id="GO:0008652">
    <property type="term" value="P:amino acid biosynthetic process"/>
    <property type="evidence" value="ECO:0007669"/>
    <property type="project" value="UniProtKB-KW"/>
</dbReference>
<keyword evidence="7" id="KW-0479">Metal-binding</keyword>
<protein>
    <recommendedName>
        <fullName evidence="7">Shikimate kinase</fullName>
        <shortName evidence="7">SK</shortName>
        <ecNumber evidence="7">2.7.1.71</ecNumber>
    </recommendedName>
</protein>
<dbReference type="EMBL" id="CP042831">
    <property type="protein sequence ID" value="QEE51162.1"/>
    <property type="molecule type" value="Genomic_DNA"/>
</dbReference>
<dbReference type="GO" id="GO:0009073">
    <property type="term" value="P:aromatic amino acid family biosynthetic process"/>
    <property type="evidence" value="ECO:0007669"/>
    <property type="project" value="UniProtKB-KW"/>
</dbReference>
<dbReference type="OrthoDB" id="9800332at2"/>
<comment type="subunit">
    <text evidence="7">Monomer.</text>
</comment>
<feature type="binding site" evidence="7">
    <location>
        <position position="142"/>
    </location>
    <ligand>
        <name>substrate</name>
    </ligand>
</feature>
<keyword evidence="6 7" id="KW-0057">Aromatic amino acid biosynthesis</keyword>
<keyword evidence="7" id="KW-0963">Cytoplasm</keyword>
<comment type="cofactor">
    <cofactor evidence="7">
        <name>Mg(2+)</name>
        <dbReference type="ChEBI" id="CHEBI:18420"/>
    </cofactor>
    <text evidence="7">Binds 1 Mg(2+) ion per subunit.</text>
</comment>
<dbReference type="InterPro" id="IPR000623">
    <property type="entry name" value="Shikimate_kinase/TSH1"/>
</dbReference>
<name>A0A5B9G136_9FLAO</name>
<evidence type="ECO:0000313" key="9">
    <source>
        <dbReference type="Proteomes" id="UP000321222"/>
    </source>
</evidence>
<keyword evidence="7" id="KW-0460">Magnesium</keyword>
<evidence type="ECO:0000256" key="1">
    <source>
        <dbReference type="ARBA" id="ARBA00022605"/>
    </source>
</evidence>
<dbReference type="CDD" id="cd00464">
    <property type="entry name" value="SK"/>
    <property type="match status" value="1"/>
</dbReference>
<feature type="binding site" evidence="7">
    <location>
        <begin position="11"/>
        <end position="16"/>
    </location>
    <ligand>
        <name>ATP</name>
        <dbReference type="ChEBI" id="CHEBI:30616"/>
    </ligand>
</feature>
<dbReference type="GO" id="GO:0009423">
    <property type="term" value="P:chorismate biosynthetic process"/>
    <property type="evidence" value="ECO:0007669"/>
    <property type="project" value="UniProtKB-UniRule"/>
</dbReference>
<dbReference type="PANTHER" id="PTHR21087">
    <property type="entry name" value="SHIKIMATE KINASE"/>
    <property type="match status" value="1"/>
</dbReference>
<dbReference type="Gene3D" id="3.40.50.300">
    <property type="entry name" value="P-loop containing nucleotide triphosphate hydrolases"/>
    <property type="match status" value="1"/>
</dbReference>
<dbReference type="GO" id="GO:0000287">
    <property type="term" value="F:magnesium ion binding"/>
    <property type="evidence" value="ECO:0007669"/>
    <property type="project" value="UniProtKB-UniRule"/>
</dbReference>
<feature type="binding site" evidence="7">
    <location>
        <position position="33"/>
    </location>
    <ligand>
        <name>substrate</name>
    </ligand>
</feature>
<dbReference type="InterPro" id="IPR027417">
    <property type="entry name" value="P-loop_NTPase"/>
</dbReference>
<dbReference type="GO" id="GO:0004765">
    <property type="term" value="F:shikimate kinase activity"/>
    <property type="evidence" value="ECO:0007669"/>
    <property type="project" value="UniProtKB-UniRule"/>
</dbReference>
<evidence type="ECO:0000256" key="6">
    <source>
        <dbReference type="ARBA" id="ARBA00023141"/>
    </source>
</evidence>
<dbReference type="PANTHER" id="PTHR21087:SF16">
    <property type="entry name" value="SHIKIMATE KINASE 1, CHLOROPLASTIC"/>
    <property type="match status" value="1"/>
</dbReference>
<dbReference type="GO" id="GO:0005524">
    <property type="term" value="F:ATP binding"/>
    <property type="evidence" value="ECO:0007669"/>
    <property type="project" value="UniProtKB-UniRule"/>
</dbReference>
<comment type="pathway">
    <text evidence="7">Metabolic intermediate biosynthesis; chorismate biosynthesis; chorismate from D-erythrose 4-phosphate and phosphoenolpyruvate: step 5/7.</text>
</comment>
<reference evidence="8 9" key="1">
    <citation type="submission" date="2019-08" db="EMBL/GenBank/DDBJ databases">
        <title>Flavobacterium alkalisoli sp. nov., isolated from rhizosphere soil of Suaeda salsa.</title>
        <authorList>
            <person name="Sun J.-Q."/>
            <person name="Xu L."/>
        </authorList>
    </citation>
    <scope>NUCLEOTIDE SEQUENCE [LARGE SCALE GENOMIC DNA]</scope>
    <source>
        <strain evidence="8 9">XS-5</strain>
    </source>
</reference>
<dbReference type="HAMAP" id="MF_00109">
    <property type="entry name" value="Shikimate_kinase"/>
    <property type="match status" value="1"/>
</dbReference>
<organism evidence="8 9">
    <name type="scientific">Flavobacterium alkalisoli</name>
    <dbReference type="NCBI Taxonomy" id="2602769"/>
    <lineage>
        <taxon>Bacteria</taxon>
        <taxon>Pseudomonadati</taxon>
        <taxon>Bacteroidota</taxon>
        <taxon>Flavobacteriia</taxon>
        <taxon>Flavobacteriales</taxon>
        <taxon>Flavobacteriaceae</taxon>
        <taxon>Flavobacterium</taxon>
    </lineage>
</organism>
<gene>
    <name evidence="7" type="primary">aroK</name>
    <name evidence="8" type="ORF">FUA48_16770</name>
</gene>
<comment type="caution">
    <text evidence="7">Lacks conserved residue(s) required for the propagation of feature annotation.</text>
</comment>
<evidence type="ECO:0000256" key="3">
    <source>
        <dbReference type="ARBA" id="ARBA00022741"/>
    </source>
</evidence>
<keyword evidence="5 7" id="KW-0067">ATP-binding</keyword>
<comment type="function">
    <text evidence="7">Catalyzes the specific phosphorylation of the 3-hydroxyl group of shikimic acid using ATP as a cosubstrate.</text>
</comment>
<feature type="binding site" evidence="7">
    <location>
        <position position="15"/>
    </location>
    <ligand>
        <name>Mg(2+)</name>
        <dbReference type="ChEBI" id="CHEBI:18420"/>
    </ligand>
</feature>
<evidence type="ECO:0000256" key="5">
    <source>
        <dbReference type="ARBA" id="ARBA00022840"/>
    </source>
</evidence>
<keyword evidence="4 7" id="KW-0418">Kinase</keyword>
<dbReference type="AlphaFoldDB" id="A0A5B9G136"/>
<dbReference type="RefSeq" id="WP_147584614.1">
    <property type="nucleotide sequence ID" value="NZ_CP042831.1"/>
</dbReference>
<dbReference type="Pfam" id="PF01202">
    <property type="entry name" value="SKI"/>
    <property type="match status" value="1"/>
</dbReference>
<dbReference type="GO" id="GO:0005829">
    <property type="term" value="C:cytosol"/>
    <property type="evidence" value="ECO:0007669"/>
    <property type="project" value="TreeGrafter"/>
</dbReference>
<feature type="binding site" evidence="7">
    <location>
        <position position="120"/>
    </location>
    <ligand>
        <name>ATP</name>
        <dbReference type="ChEBI" id="CHEBI:30616"/>
    </ligand>
</feature>
<keyword evidence="9" id="KW-1185">Reference proteome</keyword>
<sequence>MKKILLLGYMASGKSTIAQLLSKASGIPYKDLDEIIEEKAQKSISKIFEEDGEIKFRKMEHEALKAVLSDEQELILALGGGTPCYAGNHEFLKNDDVVSVYLKAGIPVLVNRLRKDDKPRPLFDKQPEEEQEEFVAKHLFDRSYFYYQAKHVVSTDGKSAEDVVNEIMSLF</sequence>
<evidence type="ECO:0000256" key="7">
    <source>
        <dbReference type="HAMAP-Rule" id="MF_00109"/>
    </source>
</evidence>
<dbReference type="UniPathway" id="UPA00053">
    <property type="reaction ID" value="UER00088"/>
</dbReference>
<feature type="binding site" evidence="7">
    <location>
        <position position="57"/>
    </location>
    <ligand>
        <name>substrate</name>
    </ligand>
</feature>
<evidence type="ECO:0000256" key="2">
    <source>
        <dbReference type="ARBA" id="ARBA00022679"/>
    </source>
</evidence>
<comment type="catalytic activity">
    <reaction evidence="7">
        <text>shikimate + ATP = 3-phosphoshikimate + ADP + H(+)</text>
        <dbReference type="Rhea" id="RHEA:13121"/>
        <dbReference type="ChEBI" id="CHEBI:15378"/>
        <dbReference type="ChEBI" id="CHEBI:30616"/>
        <dbReference type="ChEBI" id="CHEBI:36208"/>
        <dbReference type="ChEBI" id="CHEBI:145989"/>
        <dbReference type="ChEBI" id="CHEBI:456216"/>
        <dbReference type="EC" id="2.7.1.71"/>
    </reaction>
</comment>
<keyword evidence="1 7" id="KW-0028">Amino-acid biosynthesis</keyword>
<dbReference type="Proteomes" id="UP000321222">
    <property type="component" value="Chromosome"/>
</dbReference>
<comment type="similarity">
    <text evidence="7">Belongs to the shikimate kinase family.</text>
</comment>
<dbReference type="KEGG" id="fak:FUA48_16770"/>
<comment type="subcellular location">
    <subcellularLocation>
        <location evidence="7">Cytoplasm</location>
    </subcellularLocation>
</comment>
<dbReference type="PRINTS" id="PR01100">
    <property type="entry name" value="SHIKIMTKNASE"/>
</dbReference>
<dbReference type="EC" id="2.7.1.71" evidence="7"/>
<keyword evidence="2 7" id="KW-0808">Transferase</keyword>
<evidence type="ECO:0000313" key="8">
    <source>
        <dbReference type="EMBL" id="QEE51162.1"/>
    </source>
</evidence>
<keyword evidence="3 7" id="KW-0547">Nucleotide-binding</keyword>
<proteinExistence type="inferred from homology"/>
<accession>A0A5B9G136</accession>
<dbReference type="InterPro" id="IPR031322">
    <property type="entry name" value="Shikimate/glucono_kinase"/>
</dbReference>
<evidence type="ECO:0000256" key="4">
    <source>
        <dbReference type="ARBA" id="ARBA00022777"/>
    </source>
</evidence>
<dbReference type="SUPFAM" id="SSF52540">
    <property type="entry name" value="P-loop containing nucleoside triphosphate hydrolases"/>
    <property type="match status" value="1"/>
</dbReference>
<feature type="binding site" evidence="7">
    <location>
        <position position="80"/>
    </location>
    <ligand>
        <name>substrate</name>
    </ligand>
</feature>